<reference evidence="2" key="2">
    <citation type="submission" date="2025-08" db="UniProtKB">
        <authorList>
            <consortium name="Ensembl"/>
        </authorList>
    </citation>
    <scope>IDENTIFICATION</scope>
</reference>
<name>A0A8C5DM30_GOUWI</name>
<feature type="compositionally biased region" description="Basic and acidic residues" evidence="1">
    <location>
        <begin position="42"/>
        <end position="54"/>
    </location>
</feature>
<evidence type="ECO:0000256" key="1">
    <source>
        <dbReference type="SAM" id="MobiDB-lite"/>
    </source>
</evidence>
<feature type="region of interest" description="Disordered" evidence="1">
    <location>
        <begin position="35"/>
        <end position="54"/>
    </location>
</feature>
<proteinExistence type="predicted"/>
<reference evidence="2" key="3">
    <citation type="submission" date="2025-09" db="UniProtKB">
        <authorList>
            <consortium name="Ensembl"/>
        </authorList>
    </citation>
    <scope>IDENTIFICATION</scope>
</reference>
<dbReference type="Proteomes" id="UP000694680">
    <property type="component" value="Chromosome 10"/>
</dbReference>
<dbReference type="Ensembl" id="ENSGWIT00000009943.1">
    <property type="protein sequence ID" value="ENSGWIP00000008910.1"/>
    <property type="gene ID" value="ENSGWIG00000005301.1"/>
</dbReference>
<evidence type="ECO:0000313" key="3">
    <source>
        <dbReference type="Proteomes" id="UP000694680"/>
    </source>
</evidence>
<evidence type="ECO:0000313" key="2">
    <source>
        <dbReference type="Ensembl" id="ENSGWIP00000008910.1"/>
    </source>
</evidence>
<protein>
    <submittedName>
        <fullName evidence="2">Uncharacterized protein</fullName>
    </submittedName>
</protein>
<reference evidence="2" key="1">
    <citation type="submission" date="2020-06" db="EMBL/GenBank/DDBJ databases">
        <authorList>
            <consortium name="Wellcome Sanger Institute Data Sharing"/>
        </authorList>
    </citation>
    <scope>NUCLEOTIDE SEQUENCE [LARGE SCALE GENOMIC DNA]</scope>
</reference>
<sequence length="54" mass="5994">MICIVPDFAGFPPSTAVSVSLMMDCFSLSKALFSTNSPPPDSHNESRKKWKENF</sequence>
<organism evidence="2 3">
    <name type="scientific">Gouania willdenowi</name>
    <name type="common">Blunt-snouted clingfish</name>
    <name type="synonym">Lepadogaster willdenowi</name>
    <dbReference type="NCBI Taxonomy" id="441366"/>
    <lineage>
        <taxon>Eukaryota</taxon>
        <taxon>Metazoa</taxon>
        <taxon>Chordata</taxon>
        <taxon>Craniata</taxon>
        <taxon>Vertebrata</taxon>
        <taxon>Euteleostomi</taxon>
        <taxon>Actinopterygii</taxon>
        <taxon>Neopterygii</taxon>
        <taxon>Teleostei</taxon>
        <taxon>Neoteleostei</taxon>
        <taxon>Acanthomorphata</taxon>
        <taxon>Ovalentaria</taxon>
        <taxon>Blenniimorphae</taxon>
        <taxon>Blenniiformes</taxon>
        <taxon>Gobiesocoidei</taxon>
        <taxon>Gobiesocidae</taxon>
        <taxon>Gobiesocinae</taxon>
        <taxon>Gouania</taxon>
    </lineage>
</organism>
<dbReference type="AlphaFoldDB" id="A0A8C5DM30"/>
<accession>A0A8C5DM30</accession>
<keyword evidence="3" id="KW-1185">Reference proteome</keyword>